<comment type="caution">
    <text evidence="2">The sequence shown here is derived from an EMBL/GenBank/DDBJ whole genome shotgun (WGS) entry which is preliminary data.</text>
</comment>
<sequence>MILATHLLAGAAIATKIKNPLLALILAFFSNYLLDSLPHTEYSLKNMEKHKWRKSAFDFLKVAFDLIFGISIILFLKETKSLNDSEGFLFLLGNKVPELSEGFLFLLGNKVPELSEGFLYFSKNYILALAGAFFAILPDGFTFLFFVFPNNKLLKKHFDLHESAHIFNNKKTSNFWRLTVQTLVVLVATFFLTQ</sequence>
<feature type="transmembrane region" description="Helical" evidence="1">
    <location>
        <begin position="175"/>
        <end position="193"/>
    </location>
</feature>
<evidence type="ECO:0000256" key="1">
    <source>
        <dbReference type="SAM" id="Phobius"/>
    </source>
</evidence>
<keyword evidence="1" id="KW-0812">Transmembrane</keyword>
<gene>
    <name evidence="2" type="ORF">COX90_03260</name>
</gene>
<dbReference type="AlphaFoldDB" id="A0A2M7UXL0"/>
<reference evidence="3" key="1">
    <citation type="submission" date="2017-09" db="EMBL/GenBank/DDBJ databases">
        <title>Depth-based differentiation of microbial function through sediment-hosted aquifers and enrichment of novel symbionts in the deep terrestrial subsurface.</title>
        <authorList>
            <person name="Probst A.J."/>
            <person name="Ladd B."/>
            <person name="Jarett J.K."/>
            <person name="Geller-Mcgrath D.E."/>
            <person name="Sieber C.M.K."/>
            <person name="Emerson J.B."/>
            <person name="Anantharaman K."/>
            <person name="Thomas B.C."/>
            <person name="Malmstrom R."/>
            <person name="Stieglmeier M."/>
            <person name="Klingl A."/>
            <person name="Woyke T."/>
            <person name="Ryan C.M."/>
            <person name="Banfield J.F."/>
        </authorList>
    </citation>
    <scope>NUCLEOTIDE SEQUENCE [LARGE SCALE GENOMIC DNA]</scope>
</reference>
<evidence type="ECO:0000313" key="2">
    <source>
        <dbReference type="EMBL" id="PIZ88692.1"/>
    </source>
</evidence>
<name>A0A2M7UXL0_9BACT</name>
<keyword evidence="1" id="KW-0472">Membrane</keyword>
<proteinExistence type="predicted"/>
<keyword evidence="1" id="KW-1133">Transmembrane helix</keyword>
<organism evidence="2 3">
    <name type="scientific">Candidatus Nealsonbacteria bacterium CG_4_10_14_0_2_um_filter_38_17</name>
    <dbReference type="NCBI Taxonomy" id="1974680"/>
    <lineage>
        <taxon>Bacteria</taxon>
        <taxon>Candidatus Nealsoniibacteriota</taxon>
    </lineage>
</organism>
<protein>
    <submittedName>
        <fullName evidence="2">Uncharacterized protein</fullName>
    </submittedName>
</protein>
<dbReference type="EMBL" id="PFPB01000059">
    <property type="protein sequence ID" value="PIZ88692.1"/>
    <property type="molecule type" value="Genomic_DNA"/>
</dbReference>
<evidence type="ECO:0000313" key="3">
    <source>
        <dbReference type="Proteomes" id="UP000230760"/>
    </source>
</evidence>
<accession>A0A2M7UXL0</accession>
<dbReference type="Proteomes" id="UP000230760">
    <property type="component" value="Unassembled WGS sequence"/>
</dbReference>
<feature type="transmembrane region" description="Helical" evidence="1">
    <location>
        <begin position="125"/>
        <end position="148"/>
    </location>
</feature>